<dbReference type="GeneID" id="13445976"/>
<feature type="compositionally biased region" description="Basic and acidic residues" evidence="2">
    <location>
        <begin position="163"/>
        <end position="185"/>
    </location>
</feature>
<dbReference type="Pfam" id="PF13242">
    <property type="entry name" value="Hydrolase_like"/>
    <property type="match status" value="1"/>
</dbReference>
<evidence type="ECO:0008006" key="5">
    <source>
        <dbReference type="Google" id="ProtNLM"/>
    </source>
</evidence>
<accession>F0V886</accession>
<dbReference type="eggNOG" id="KOG2882">
    <property type="taxonomic scope" value="Eukaryota"/>
</dbReference>
<dbReference type="OMA" id="SQVWAGA"/>
<dbReference type="PANTHER" id="PTHR19288:SF46">
    <property type="entry name" value="HALOACID DEHALOGENASE-LIKE HYDROLASE DOMAIN-CONTAINING PROTEIN 2"/>
    <property type="match status" value="1"/>
</dbReference>
<keyword evidence="4" id="KW-1185">Reference proteome</keyword>
<dbReference type="FunCoup" id="F0V886">
    <property type="interactions" value="44"/>
</dbReference>
<dbReference type="AlphaFoldDB" id="F0V886"/>
<dbReference type="GO" id="GO:0005737">
    <property type="term" value="C:cytoplasm"/>
    <property type="evidence" value="ECO:0007669"/>
    <property type="project" value="TreeGrafter"/>
</dbReference>
<protein>
    <recommendedName>
        <fullName evidence="5">HAD hydrolase, family IIA protein</fullName>
    </recommendedName>
</protein>
<evidence type="ECO:0000313" key="4">
    <source>
        <dbReference type="Proteomes" id="UP000007494"/>
    </source>
</evidence>
<evidence type="ECO:0000313" key="3">
    <source>
        <dbReference type="EMBL" id="CBZ49927.1"/>
    </source>
</evidence>
<proteinExistence type="predicted"/>
<gene>
    <name evidence="3" type="ORF">NCLIV_004110</name>
</gene>
<name>F0V886_NEOCL</name>
<dbReference type="EMBL" id="FR823381">
    <property type="protein sequence ID" value="CBZ49927.1"/>
    <property type="molecule type" value="Genomic_DNA"/>
</dbReference>
<reference evidence="4" key="1">
    <citation type="journal article" date="2012" name="PLoS Pathog.">
        <title>Comparative genomics of the apicomplexan parasites Toxoplasma gondii and Neospora caninum: Coccidia differing in host range and transmission strategy.</title>
        <authorList>
            <person name="Reid A.J."/>
            <person name="Vermont S.J."/>
            <person name="Cotton J.A."/>
            <person name="Harris D."/>
            <person name="Hill-Cawthorne G.A."/>
            <person name="Konen-Waisman S."/>
            <person name="Latham S.M."/>
            <person name="Mourier T."/>
            <person name="Norton R."/>
            <person name="Quail M.A."/>
            <person name="Sanders M."/>
            <person name="Shanmugam D."/>
            <person name="Sohal A."/>
            <person name="Wasmuth J.D."/>
            <person name="Brunk B."/>
            <person name="Grigg M.E."/>
            <person name="Howard J.C."/>
            <person name="Parkinson J."/>
            <person name="Roos D.S."/>
            <person name="Trees A.J."/>
            <person name="Berriman M."/>
            <person name="Pain A."/>
            <person name="Wastling J.M."/>
        </authorList>
    </citation>
    <scope>NUCLEOTIDE SEQUENCE [LARGE SCALE GENOMIC DNA]</scope>
    <source>
        <strain evidence="4">Liverpool</strain>
    </source>
</reference>
<dbReference type="NCBIfam" id="TIGR01452">
    <property type="entry name" value="PGP_euk"/>
    <property type="match status" value="1"/>
</dbReference>
<dbReference type="InterPro" id="IPR023214">
    <property type="entry name" value="HAD_sf"/>
</dbReference>
<dbReference type="InterPro" id="IPR036412">
    <property type="entry name" value="HAD-like_sf"/>
</dbReference>
<sequence length="476" mass="52092">MASLSPLSPLSPLSSSLPCLIVPSSASLAGESSERRDSRGSLHALTEGVHVAGRRTGVEFLDSVDVLLFDCDGVLWHGDKLLPGIKKLFDAFAGDGERRAKRASQQIERGTQKKIFFLTNNSTKSRKGFLKKLEALGLHAKEEQIICSSVVAAWYLQERRAQKAKEKEETEKRDKTEKKGKKEGEAPEPDDSLVYVIGEQGLLEELHNHGFKTLGGPSDGEIVLDFQKDKDLAVDFRQASQPQRDVGTVVVGLDRCFNYYKLQYAQLCINFNGAFFLGTNRDALGNFTPSQVWAGAGAMVQAVEAATGKKAEVAGKPSNILREYLLTHVLGSTPLDRVCLVGDRLDTDIRFAQRLGVRSVLALTGVTDPTLLLRHIQKRQACTQGHAEKGGEDPAGVTGQVPRSTALQRPAGEGLNGQQGEAGRQEKAERDGREPNEGRKRRRSDEGHMADVQDRVPEFDYIVPDFVIATAAHLIE</sequence>
<feature type="region of interest" description="Disordered" evidence="2">
    <location>
        <begin position="407"/>
        <end position="456"/>
    </location>
</feature>
<dbReference type="Proteomes" id="UP000007494">
    <property type="component" value="Chromosome Ib"/>
</dbReference>
<dbReference type="VEuPathDB" id="ToxoDB:NCLIV_004110"/>
<dbReference type="GO" id="GO:0016791">
    <property type="term" value="F:phosphatase activity"/>
    <property type="evidence" value="ECO:0007669"/>
    <property type="project" value="InterPro"/>
</dbReference>
<dbReference type="InterPro" id="IPR006349">
    <property type="entry name" value="PGP_euk"/>
</dbReference>
<dbReference type="Pfam" id="PF13344">
    <property type="entry name" value="Hydrolase_6"/>
    <property type="match status" value="1"/>
</dbReference>
<dbReference type="OrthoDB" id="413953at2759"/>
<organism evidence="3 4">
    <name type="scientific">Neospora caninum (strain Liverpool)</name>
    <dbReference type="NCBI Taxonomy" id="572307"/>
    <lineage>
        <taxon>Eukaryota</taxon>
        <taxon>Sar</taxon>
        <taxon>Alveolata</taxon>
        <taxon>Apicomplexa</taxon>
        <taxon>Conoidasida</taxon>
        <taxon>Coccidia</taxon>
        <taxon>Eucoccidiorida</taxon>
        <taxon>Eimeriorina</taxon>
        <taxon>Sarcocystidae</taxon>
        <taxon>Neospora</taxon>
    </lineage>
</organism>
<keyword evidence="1" id="KW-0378">Hydrolase</keyword>
<evidence type="ECO:0000256" key="1">
    <source>
        <dbReference type="ARBA" id="ARBA00022801"/>
    </source>
</evidence>
<dbReference type="SUPFAM" id="SSF56784">
    <property type="entry name" value="HAD-like"/>
    <property type="match status" value="1"/>
</dbReference>
<evidence type="ECO:0000256" key="2">
    <source>
        <dbReference type="SAM" id="MobiDB-lite"/>
    </source>
</evidence>
<dbReference type="PANTHER" id="PTHR19288">
    <property type="entry name" value="4-NITROPHENYLPHOSPHATASE-RELATED"/>
    <property type="match status" value="1"/>
</dbReference>
<feature type="compositionally biased region" description="Basic and acidic residues" evidence="2">
    <location>
        <begin position="423"/>
        <end position="456"/>
    </location>
</feature>
<dbReference type="InParanoid" id="F0V886"/>
<feature type="region of interest" description="Disordered" evidence="2">
    <location>
        <begin position="163"/>
        <end position="190"/>
    </location>
</feature>
<dbReference type="Gene3D" id="3.40.50.1000">
    <property type="entry name" value="HAD superfamily/HAD-like"/>
    <property type="match status" value="2"/>
</dbReference>
<dbReference type="InterPro" id="IPR006357">
    <property type="entry name" value="HAD-SF_hydro_IIA"/>
</dbReference>
<dbReference type="RefSeq" id="XP_003879962.1">
    <property type="nucleotide sequence ID" value="XM_003879913.1"/>
</dbReference>